<dbReference type="AlphaFoldDB" id="A0A178Z322"/>
<reference evidence="1 2" key="1">
    <citation type="submission" date="2016-04" db="EMBL/GenBank/DDBJ databases">
        <title>Draft genome of Fonsecaea erecta CBS 125763.</title>
        <authorList>
            <person name="Weiss V.A."/>
            <person name="Vicente V.A."/>
            <person name="Raittz R.T."/>
            <person name="Moreno L.F."/>
            <person name="De Souza E.M."/>
            <person name="Pedrosa F.O."/>
            <person name="Steffens M.B."/>
            <person name="Faoro H."/>
            <person name="Tadra-Sfeir M.Z."/>
            <person name="Najafzadeh M.J."/>
            <person name="Felipe M.S."/>
            <person name="Teixeira M."/>
            <person name="Sun J."/>
            <person name="Xi L."/>
            <person name="Gomes R."/>
            <person name="De Azevedo C.M."/>
            <person name="Salgado C.G."/>
            <person name="Da Silva M.B."/>
            <person name="Nascimento M.F."/>
            <person name="Queiroz-Telles F."/>
            <person name="Attili D.S."/>
            <person name="Gorbushina A."/>
        </authorList>
    </citation>
    <scope>NUCLEOTIDE SEQUENCE [LARGE SCALE GENOMIC DNA]</scope>
    <source>
        <strain evidence="1 2">CBS 125763</strain>
    </source>
</reference>
<gene>
    <name evidence="1" type="ORF">AYL99_11743</name>
</gene>
<keyword evidence="2" id="KW-1185">Reference proteome</keyword>
<dbReference type="RefSeq" id="XP_018687575.1">
    <property type="nucleotide sequence ID" value="XM_018843248.1"/>
</dbReference>
<evidence type="ECO:0000313" key="2">
    <source>
        <dbReference type="Proteomes" id="UP000078343"/>
    </source>
</evidence>
<protein>
    <submittedName>
        <fullName evidence="1">Uncharacterized protein</fullName>
    </submittedName>
</protein>
<comment type="caution">
    <text evidence="1">The sequence shown here is derived from an EMBL/GenBank/DDBJ whole genome shotgun (WGS) entry which is preliminary data.</text>
</comment>
<dbReference type="GeneID" id="30015911"/>
<sequence length="124" mass="14030">MHPIPLVDENQIIIRPERDEEAREITVREVVLGYMWIDHYNVGDQGLPHPLRVGSVSSIGERSLIMSATVWYPRCNSFDLARSSAVEKIGIESEIKASARGTYDQNLIPDLLSQMNRSFGIHKP</sequence>
<accession>A0A178Z322</accession>
<organism evidence="1 2">
    <name type="scientific">Fonsecaea erecta</name>
    <dbReference type="NCBI Taxonomy" id="1367422"/>
    <lineage>
        <taxon>Eukaryota</taxon>
        <taxon>Fungi</taxon>
        <taxon>Dikarya</taxon>
        <taxon>Ascomycota</taxon>
        <taxon>Pezizomycotina</taxon>
        <taxon>Eurotiomycetes</taxon>
        <taxon>Chaetothyriomycetidae</taxon>
        <taxon>Chaetothyriales</taxon>
        <taxon>Herpotrichiellaceae</taxon>
        <taxon>Fonsecaea</taxon>
    </lineage>
</organism>
<proteinExistence type="predicted"/>
<evidence type="ECO:0000313" key="1">
    <source>
        <dbReference type="EMBL" id="OAP54208.1"/>
    </source>
</evidence>
<dbReference type="EMBL" id="LVYI01000015">
    <property type="protein sequence ID" value="OAP54208.1"/>
    <property type="molecule type" value="Genomic_DNA"/>
</dbReference>
<name>A0A178Z322_9EURO</name>
<dbReference type="Proteomes" id="UP000078343">
    <property type="component" value="Unassembled WGS sequence"/>
</dbReference>